<dbReference type="InterPro" id="IPR008271">
    <property type="entry name" value="Ser/Thr_kinase_AS"/>
</dbReference>
<dbReference type="PROSITE" id="PS00108">
    <property type="entry name" value="PROTEIN_KINASE_ST"/>
    <property type="match status" value="1"/>
</dbReference>
<dbReference type="GO" id="GO:0005524">
    <property type="term" value="F:ATP binding"/>
    <property type="evidence" value="ECO:0007669"/>
    <property type="project" value="UniProtKB-UniRule"/>
</dbReference>
<proteinExistence type="predicted"/>
<evidence type="ECO:0000313" key="13">
    <source>
        <dbReference type="EMBL" id="BBX19966.1"/>
    </source>
</evidence>
<organism evidence="13 14">
    <name type="scientific">Mycolicibacterium duvalii</name>
    <dbReference type="NCBI Taxonomy" id="39688"/>
    <lineage>
        <taxon>Bacteria</taxon>
        <taxon>Bacillati</taxon>
        <taxon>Actinomycetota</taxon>
        <taxon>Actinomycetes</taxon>
        <taxon>Mycobacteriales</taxon>
        <taxon>Mycobacteriaceae</taxon>
        <taxon>Mycolicibacterium</taxon>
    </lineage>
</organism>
<dbReference type="Proteomes" id="UP000467006">
    <property type="component" value="Chromosome"/>
</dbReference>
<keyword evidence="3" id="KW-0808">Transferase</keyword>
<keyword evidence="5 13" id="KW-0418">Kinase</keyword>
<evidence type="ECO:0000256" key="11">
    <source>
        <dbReference type="SAM" id="Phobius"/>
    </source>
</evidence>
<keyword evidence="14" id="KW-1185">Reference proteome</keyword>
<dbReference type="GO" id="GO:0080090">
    <property type="term" value="P:regulation of primary metabolic process"/>
    <property type="evidence" value="ECO:0007669"/>
    <property type="project" value="UniProtKB-ARBA"/>
</dbReference>
<feature type="transmembrane region" description="Helical" evidence="11">
    <location>
        <begin position="308"/>
        <end position="327"/>
    </location>
</feature>
<dbReference type="GO" id="GO:0004674">
    <property type="term" value="F:protein serine/threonine kinase activity"/>
    <property type="evidence" value="ECO:0007669"/>
    <property type="project" value="UniProtKB-KW"/>
</dbReference>
<gene>
    <name evidence="13" type="ORF">MDUV_48260</name>
</gene>
<evidence type="ECO:0000256" key="9">
    <source>
        <dbReference type="PROSITE-ProRule" id="PRU10141"/>
    </source>
</evidence>
<sequence>MTMSGPDVLAGRYELGGVLGRGGMAEVREAFDTLLHRPVAVKMLHPGLDDTADNRRRFEQEARSAAGLEHPNIVAVHDFGEHDGSPFIVMERLPGDTVADELARGPMPVAQVRSMLDDVLGALSVAHRAGVLHRDVKPGNILVSATRDSVKVGDFGIAKTADCAATRTGQIIGTMCYMSPERLAGAPASVADDLYAVGVIGYEAVLGRRAFPQDNPAAVAHAILHAPPPPLGVCRTDIDPVLAGVIDRAMARVPEQRFGSAEQMRAALAGRLPVAARPQTRVLPMPVPPPTAYPGPAAAARRDTRRPLLVLAAIASVFLVAGLALALQPFSSPEPIRPIGTSTAVPPPSTTPPPPPPVVQPVESAPAAPPAERKPDKPKKNNGNDDKGPGKGRGD</sequence>
<evidence type="ECO:0000256" key="7">
    <source>
        <dbReference type="ARBA" id="ARBA00047899"/>
    </source>
</evidence>
<feature type="region of interest" description="Disordered" evidence="10">
    <location>
        <begin position="338"/>
        <end position="395"/>
    </location>
</feature>
<dbReference type="SMART" id="SM00220">
    <property type="entry name" value="S_TKc"/>
    <property type="match status" value="1"/>
</dbReference>
<dbReference type="InterPro" id="IPR017441">
    <property type="entry name" value="Protein_kinase_ATP_BS"/>
</dbReference>
<dbReference type="InterPro" id="IPR011009">
    <property type="entry name" value="Kinase-like_dom_sf"/>
</dbReference>
<feature type="binding site" evidence="9">
    <location>
        <position position="42"/>
    </location>
    <ligand>
        <name>ATP</name>
        <dbReference type="ChEBI" id="CHEBI:30616"/>
    </ligand>
</feature>
<keyword evidence="11" id="KW-0472">Membrane</keyword>
<dbReference type="FunFam" id="3.30.200.20:FF:000035">
    <property type="entry name" value="Serine/threonine protein kinase Stk1"/>
    <property type="match status" value="1"/>
</dbReference>
<evidence type="ECO:0000256" key="8">
    <source>
        <dbReference type="ARBA" id="ARBA00048679"/>
    </source>
</evidence>
<evidence type="ECO:0000256" key="1">
    <source>
        <dbReference type="ARBA" id="ARBA00012513"/>
    </source>
</evidence>
<dbReference type="EMBL" id="AP022563">
    <property type="protein sequence ID" value="BBX19966.1"/>
    <property type="molecule type" value="Genomic_DNA"/>
</dbReference>
<feature type="domain" description="Protein kinase" evidence="12">
    <location>
        <begin position="13"/>
        <end position="269"/>
    </location>
</feature>
<dbReference type="PROSITE" id="PS00107">
    <property type="entry name" value="PROTEIN_KINASE_ATP"/>
    <property type="match status" value="1"/>
</dbReference>
<dbReference type="CDD" id="cd14014">
    <property type="entry name" value="STKc_PknB_like"/>
    <property type="match status" value="1"/>
</dbReference>
<comment type="catalytic activity">
    <reaction evidence="8">
        <text>L-seryl-[protein] + ATP = O-phospho-L-seryl-[protein] + ADP + H(+)</text>
        <dbReference type="Rhea" id="RHEA:17989"/>
        <dbReference type="Rhea" id="RHEA-COMP:9863"/>
        <dbReference type="Rhea" id="RHEA-COMP:11604"/>
        <dbReference type="ChEBI" id="CHEBI:15378"/>
        <dbReference type="ChEBI" id="CHEBI:29999"/>
        <dbReference type="ChEBI" id="CHEBI:30616"/>
        <dbReference type="ChEBI" id="CHEBI:83421"/>
        <dbReference type="ChEBI" id="CHEBI:456216"/>
        <dbReference type="EC" id="2.7.11.1"/>
    </reaction>
</comment>
<dbReference type="PANTHER" id="PTHR43289">
    <property type="entry name" value="MITOGEN-ACTIVATED PROTEIN KINASE KINASE KINASE 20-RELATED"/>
    <property type="match status" value="1"/>
</dbReference>
<evidence type="ECO:0000256" key="5">
    <source>
        <dbReference type="ARBA" id="ARBA00022777"/>
    </source>
</evidence>
<keyword evidence="11" id="KW-1133">Transmembrane helix</keyword>
<dbReference type="PROSITE" id="PS50011">
    <property type="entry name" value="PROTEIN_KINASE_DOM"/>
    <property type="match status" value="1"/>
</dbReference>
<dbReference type="PANTHER" id="PTHR43289:SF6">
    <property type="entry name" value="SERINE_THREONINE-PROTEIN KINASE NEKL-3"/>
    <property type="match status" value="1"/>
</dbReference>
<evidence type="ECO:0000256" key="2">
    <source>
        <dbReference type="ARBA" id="ARBA00022527"/>
    </source>
</evidence>
<reference evidence="13 14" key="1">
    <citation type="journal article" date="2019" name="Emerg. Microbes Infect.">
        <title>Comprehensive subspecies identification of 175 nontuberculous mycobacteria species based on 7547 genomic profiles.</title>
        <authorList>
            <person name="Matsumoto Y."/>
            <person name="Kinjo T."/>
            <person name="Motooka D."/>
            <person name="Nabeya D."/>
            <person name="Jung N."/>
            <person name="Uechi K."/>
            <person name="Horii T."/>
            <person name="Iida T."/>
            <person name="Fujita J."/>
            <person name="Nakamura S."/>
        </authorList>
    </citation>
    <scope>NUCLEOTIDE SEQUENCE [LARGE SCALE GENOMIC DNA]</scope>
    <source>
        <strain evidence="13 14">JCM 6396</strain>
    </source>
</reference>
<name>A0A7I7K799_9MYCO</name>
<keyword evidence="2" id="KW-0723">Serine/threonine-protein kinase</keyword>
<dbReference type="Gene3D" id="1.10.510.10">
    <property type="entry name" value="Transferase(Phosphotransferase) domain 1"/>
    <property type="match status" value="1"/>
</dbReference>
<evidence type="ECO:0000256" key="6">
    <source>
        <dbReference type="ARBA" id="ARBA00022840"/>
    </source>
</evidence>
<protein>
    <recommendedName>
        <fullName evidence="1">non-specific serine/threonine protein kinase</fullName>
        <ecNumber evidence="1">2.7.11.1</ecNumber>
    </recommendedName>
</protein>
<dbReference type="Gene3D" id="3.30.200.20">
    <property type="entry name" value="Phosphorylase Kinase, domain 1"/>
    <property type="match status" value="1"/>
</dbReference>
<dbReference type="AlphaFoldDB" id="A0A7I7K799"/>
<keyword evidence="6 9" id="KW-0067">ATP-binding</keyword>
<dbReference type="SUPFAM" id="SSF56112">
    <property type="entry name" value="Protein kinase-like (PK-like)"/>
    <property type="match status" value="1"/>
</dbReference>
<feature type="compositionally biased region" description="Pro residues" evidence="10">
    <location>
        <begin position="345"/>
        <end position="359"/>
    </location>
</feature>
<dbReference type="EC" id="2.7.11.1" evidence="1"/>
<dbReference type="KEGG" id="mdu:MDUV_48260"/>
<keyword evidence="11" id="KW-0812">Transmembrane</keyword>
<accession>A0A7I7K799</accession>
<keyword evidence="4 9" id="KW-0547">Nucleotide-binding</keyword>
<evidence type="ECO:0000313" key="14">
    <source>
        <dbReference type="Proteomes" id="UP000467006"/>
    </source>
</evidence>
<dbReference type="Pfam" id="PF00069">
    <property type="entry name" value="Pkinase"/>
    <property type="match status" value="1"/>
</dbReference>
<comment type="catalytic activity">
    <reaction evidence="7">
        <text>L-threonyl-[protein] + ATP = O-phospho-L-threonyl-[protein] + ADP + H(+)</text>
        <dbReference type="Rhea" id="RHEA:46608"/>
        <dbReference type="Rhea" id="RHEA-COMP:11060"/>
        <dbReference type="Rhea" id="RHEA-COMP:11605"/>
        <dbReference type="ChEBI" id="CHEBI:15378"/>
        <dbReference type="ChEBI" id="CHEBI:30013"/>
        <dbReference type="ChEBI" id="CHEBI:30616"/>
        <dbReference type="ChEBI" id="CHEBI:61977"/>
        <dbReference type="ChEBI" id="CHEBI:456216"/>
        <dbReference type="EC" id="2.7.11.1"/>
    </reaction>
</comment>
<feature type="compositionally biased region" description="Basic and acidic residues" evidence="10">
    <location>
        <begin position="371"/>
        <end position="395"/>
    </location>
</feature>
<evidence type="ECO:0000256" key="4">
    <source>
        <dbReference type="ARBA" id="ARBA00022741"/>
    </source>
</evidence>
<evidence type="ECO:0000256" key="10">
    <source>
        <dbReference type="SAM" id="MobiDB-lite"/>
    </source>
</evidence>
<dbReference type="InterPro" id="IPR000719">
    <property type="entry name" value="Prot_kinase_dom"/>
</dbReference>
<evidence type="ECO:0000259" key="12">
    <source>
        <dbReference type="PROSITE" id="PS50011"/>
    </source>
</evidence>
<evidence type="ECO:0000256" key="3">
    <source>
        <dbReference type="ARBA" id="ARBA00022679"/>
    </source>
</evidence>